<dbReference type="Gene3D" id="3.30.70.330">
    <property type="match status" value="1"/>
</dbReference>
<name>A0A1I8FUT4_9PLAT</name>
<feature type="compositionally biased region" description="Gly residues" evidence="2">
    <location>
        <begin position="200"/>
        <end position="215"/>
    </location>
</feature>
<dbReference type="Pfam" id="PF00076">
    <property type="entry name" value="RRM_1"/>
    <property type="match status" value="1"/>
</dbReference>
<dbReference type="InterPro" id="IPR050441">
    <property type="entry name" value="RBM"/>
</dbReference>
<accession>A0A1I8FUT4</accession>
<dbReference type="AlphaFoldDB" id="A0A1I8FUT4"/>
<evidence type="ECO:0000259" key="3">
    <source>
        <dbReference type="PROSITE" id="PS50102"/>
    </source>
</evidence>
<dbReference type="SUPFAM" id="SSF54928">
    <property type="entry name" value="RNA-binding domain, RBD"/>
    <property type="match status" value="1"/>
</dbReference>
<feature type="compositionally biased region" description="Basic and acidic residues" evidence="2">
    <location>
        <begin position="221"/>
        <end position="237"/>
    </location>
</feature>
<evidence type="ECO:0000256" key="1">
    <source>
        <dbReference type="PROSITE-ProRule" id="PRU00176"/>
    </source>
</evidence>
<keyword evidence="1" id="KW-0694">RNA-binding</keyword>
<dbReference type="GO" id="GO:0003723">
    <property type="term" value="F:RNA binding"/>
    <property type="evidence" value="ECO:0007669"/>
    <property type="project" value="UniProtKB-UniRule"/>
</dbReference>
<reference evidence="5" key="1">
    <citation type="submission" date="2016-11" db="UniProtKB">
        <authorList>
            <consortium name="WormBaseParasite"/>
        </authorList>
    </citation>
    <scope>IDENTIFICATION</scope>
</reference>
<dbReference type="InterPro" id="IPR012677">
    <property type="entry name" value="Nucleotide-bd_a/b_plait_sf"/>
</dbReference>
<feature type="compositionally biased region" description="Polar residues" evidence="2">
    <location>
        <begin position="1"/>
        <end position="11"/>
    </location>
</feature>
<feature type="region of interest" description="Disordered" evidence="2">
    <location>
        <begin position="159"/>
        <end position="237"/>
    </location>
</feature>
<dbReference type="Proteomes" id="UP000095280">
    <property type="component" value="Unplaced"/>
</dbReference>
<dbReference type="InterPro" id="IPR000504">
    <property type="entry name" value="RRM_dom"/>
</dbReference>
<dbReference type="PANTHER" id="PTHR48034">
    <property type="entry name" value="TRANSFORMER-2 SEX-DETERMINING PROTEIN-RELATED"/>
    <property type="match status" value="1"/>
</dbReference>
<dbReference type="SMART" id="SM00360">
    <property type="entry name" value="RRM"/>
    <property type="match status" value="1"/>
</dbReference>
<keyword evidence="4" id="KW-1185">Reference proteome</keyword>
<dbReference type="WBParaSite" id="maker-uti_cns_0000111-snap-gene-0.4-mRNA-1">
    <property type="protein sequence ID" value="maker-uti_cns_0000111-snap-gene-0.4-mRNA-1"/>
    <property type="gene ID" value="maker-uti_cns_0000111-snap-gene-0.4"/>
</dbReference>
<feature type="region of interest" description="Disordered" evidence="2">
    <location>
        <begin position="1"/>
        <end position="72"/>
    </location>
</feature>
<dbReference type="PROSITE" id="PS50102">
    <property type="entry name" value="RRM"/>
    <property type="match status" value="1"/>
</dbReference>
<proteinExistence type="predicted"/>
<evidence type="ECO:0000313" key="4">
    <source>
        <dbReference type="Proteomes" id="UP000095280"/>
    </source>
</evidence>
<feature type="compositionally biased region" description="Basic and acidic residues" evidence="2">
    <location>
        <begin position="28"/>
        <end position="37"/>
    </location>
</feature>
<organism evidence="4 5">
    <name type="scientific">Macrostomum lignano</name>
    <dbReference type="NCBI Taxonomy" id="282301"/>
    <lineage>
        <taxon>Eukaryota</taxon>
        <taxon>Metazoa</taxon>
        <taxon>Spiralia</taxon>
        <taxon>Lophotrochozoa</taxon>
        <taxon>Platyhelminthes</taxon>
        <taxon>Rhabditophora</taxon>
        <taxon>Macrostomorpha</taxon>
        <taxon>Macrostomida</taxon>
        <taxon>Macrostomidae</taxon>
        <taxon>Macrostomum</taxon>
    </lineage>
</organism>
<evidence type="ECO:0000313" key="5">
    <source>
        <dbReference type="WBParaSite" id="maker-uti_cns_0000111-snap-gene-0.4-mRNA-1"/>
    </source>
</evidence>
<evidence type="ECO:0000256" key="2">
    <source>
        <dbReference type="SAM" id="MobiDB-lite"/>
    </source>
</evidence>
<dbReference type="InterPro" id="IPR035979">
    <property type="entry name" value="RBD_domain_sf"/>
</dbReference>
<feature type="compositionally biased region" description="Gly residues" evidence="2">
    <location>
        <begin position="175"/>
        <end position="193"/>
    </location>
</feature>
<feature type="domain" description="RRM" evidence="3">
    <location>
        <begin position="75"/>
        <end position="153"/>
    </location>
</feature>
<feature type="compositionally biased region" description="Basic residues" evidence="2">
    <location>
        <begin position="54"/>
        <end position="65"/>
    </location>
</feature>
<sequence>CLTLSFTLSKWQPQPQPQSQCRQRRQSQRRDRRDRRAAPRSRSRSGRSRDRNRSRSPMSSRKRHVGDRDNPKASKCLGVFGLSLRTTEEDLRHLFGRYGRLEDVQLVKDNHTRRSRGFAFVYFESLDDATYAKERCHGKELDGRNMRCDFSITRRAHTPTPGVYLGAPGGAPSRGYGGGGGGSRNYSDRGGGYGRDRRYGGGGDGYYDNGGGGGSRRSRSRSYERSDHRNRYGYDRY</sequence>
<protein>
    <submittedName>
        <fullName evidence="5">RRM domain-containing protein</fullName>
    </submittedName>
</protein>
<dbReference type="CDD" id="cd12363">
    <property type="entry name" value="RRM_TRA2"/>
    <property type="match status" value="1"/>
</dbReference>